<dbReference type="EMBL" id="LR877146">
    <property type="protein sequence ID" value="CAD2214019.1"/>
    <property type="molecule type" value="Genomic_DNA"/>
</dbReference>
<name>A0A7G2C341_9TRYP</name>
<evidence type="ECO:0000313" key="3">
    <source>
        <dbReference type="Proteomes" id="UP000515908"/>
    </source>
</evidence>
<keyword evidence="3" id="KW-1185">Reference proteome</keyword>
<dbReference type="AlphaFoldDB" id="A0A7G2C341"/>
<dbReference type="VEuPathDB" id="TriTrypDB:ADEAN_000146300"/>
<feature type="coiled-coil region" evidence="1">
    <location>
        <begin position="5"/>
        <end position="67"/>
    </location>
</feature>
<sequence length="502" mass="56769">MNNIYDIKKREWEEALKEIATLRKEYSDYERDMTTSIKKVQQELADAQEAKMAAAVFETKRKELLDEFFNRSTRECDLIGLYTYCQAYGVPEDLRLSVLAADAREELTLPDTLRDDIRGSTMWEFLTWMAVPLPNLRRVIGLFDSMVDGYVQHKKGIVPLPLLKSYCAEYGVEGEYHCTKEVLLTVTSVGTCLEYFTTVLPLLPGVTRVKLDGYEVCTQPEDRSSMIGGGSVRDFLTTVVNLLPKLGSVTGLIDSVEKCYVGYKQEIIPLSVLQWYCAECGAKGEYRFTKEDLLTVTAVGTCLEYFTTVLPLLPGVTSVSFPDRGQYTQPEDQSSMIGGGSVRELLATVVELLPVPKIILGFYRTYDEYHLAYKAGDISHDVLKAFWYNRTLNRLPVCPTKVISTGVHPVEFCETMLPIFPTVNTISVGERVDDIGWCAILPKRITGMDLRYCKDLKDFSPLLAMDQLTKVVYHNKTNPSFQTIMEALRNKGVSVELKEYDK</sequence>
<evidence type="ECO:0000313" key="2">
    <source>
        <dbReference type="EMBL" id="CAD2214019.1"/>
    </source>
</evidence>
<gene>
    <name evidence="2" type="ORF">ADEAN_000146300</name>
</gene>
<dbReference type="Proteomes" id="UP000515908">
    <property type="component" value="Chromosome 02"/>
</dbReference>
<protein>
    <submittedName>
        <fullName evidence="2">Uncharacterized protein</fullName>
    </submittedName>
</protein>
<reference evidence="2 3" key="1">
    <citation type="submission" date="2020-08" db="EMBL/GenBank/DDBJ databases">
        <authorList>
            <person name="Newling K."/>
            <person name="Davey J."/>
            <person name="Forrester S."/>
        </authorList>
    </citation>
    <scope>NUCLEOTIDE SEQUENCE [LARGE SCALE GENOMIC DNA]</scope>
    <source>
        <strain evidence="3">Crithidia deanei Carvalho (ATCC PRA-265)</strain>
    </source>
</reference>
<evidence type="ECO:0000256" key="1">
    <source>
        <dbReference type="SAM" id="Coils"/>
    </source>
</evidence>
<accession>A0A7G2C341</accession>
<keyword evidence="1" id="KW-0175">Coiled coil</keyword>
<organism evidence="2 3">
    <name type="scientific">Angomonas deanei</name>
    <dbReference type="NCBI Taxonomy" id="59799"/>
    <lineage>
        <taxon>Eukaryota</taxon>
        <taxon>Discoba</taxon>
        <taxon>Euglenozoa</taxon>
        <taxon>Kinetoplastea</taxon>
        <taxon>Metakinetoplastina</taxon>
        <taxon>Trypanosomatida</taxon>
        <taxon>Trypanosomatidae</taxon>
        <taxon>Strigomonadinae</taxon>
        <taxon>Angomonas</taxon>
    </lineage>
</organism>
<proteinExistence type="predicted"/>